<feature type="compositionally biased region" description="Basic and acidic residues" evidence="2">
    <location>
        <begin position="36"/>
        <end position="46"/>
    </location>
</feature>
<dbReference type="SUPFAM" id="SSF49329">
    <property type="entry name" value="Cu,Zn superoxide dismutase-like"/>
    <property type="match status" value="1"/>
</dbReference>
<name>A0ABW8ULY4_9LACT</name>
<organism evidence="4 5">
    <name type="scientific">Marinilactibacillus psychrotolerans</name>
    <dbReference type="NCBI Taxonomy" id="191770"/>
    <lineage>
        <taxon>Bacteria</taxon>
        <taxon>Bacillati</taxon>
        <taxon>Bacillota</taxon>
        <taxon>Bacilli</taxon>
        <taxon>Lactobacillales</taxon>
        <taxon>Carnobacteriaceae</taxon>
        <taxon>Marinilactibacillus</taxon>
    </lineage>
</organism>
<evidence type="ECO:0000256" key="1">
    <source>
        <dbReference type="ARBA" id="ARBA00010457"/>
    </source>
</evidence>
<accession>A0ABW8ULY4</accession>
<comment type="caution">
    <text evidence="4">The sequence shown here is derived from an EMBL/GenBank/DDBJ whole genome shotgun (WGS) entry which is preliminary data.</text>
</comment>
<evidence type="ECO:0008006" key="6">
    <source>
        <dbReference type="Google" id="ProtNLM"/>
    </source>
</evidence>
<evidence type="ECO:0000313" key="4">
    <source>
        <dbReference type="EMBL" id="MFL2102884.1"/>
    </source>
</evidence>
<dbReference type="EMBL" id="JBGQQK010000015">
    <property type="protein sequence ID" value="MFL2102884.1"/>
    <property type="molecule type" value="Genomic_DNA"/>
</dbReference>
<comment type="similarity">
    <text evidence="1">Belongs to the Cu-Zn superoxide dismutase family.</text>
</comment>
<evidence type="ECO:0000256" key="3">
    <source>
        <dbReference type="SAM" id="SignalP"/>
    </source>
</evidence>
<feature type="region of interest" description="Disordered" evidence="2">
    <location>
        <begin position="24"/>
        <end position="50"/>
    </location>
</feature>
<dbReference type="InterPro" id="IPR036423">
    <property type="entry name" value="SOD-like_Cu/Zn_dom_sf"/>
</dbReference>
<keyword evidence="3" id="KW-0732">Signal</keyword>
<proteinExistence type="inferred from homology"/>
<gene>
    <name evidence="4" type="ORF">ACEN37_06405</name>
</gene>
<dbReference type="Gene3D" id="2.60.40.200">
    <property type="entry name" value="Superoxide dismutase, copper/zinc binding domain"/>
    <property type="match status" value="1"/>
</dbReference>
<dbReference type="PROSITE" id="PS51257">
    <property type="entry name" value="PROKAR_LIPOPROTEIN"/>
    <property type="match status" value="1"/>
</dbReference>
<feature type="signal peptide" evidence="3">
    <location>
        <begin position="1"/>
        <end position="21"/>
    </location>
</feature>
<feature type="chain" id="PRO_5046402666" description="Superoxide dismutase" evidence="3">
    <location>
        <begin position="22"/>
        <end position="186"/>
    </location>
</feature>
<dbReference type="RefSeq" id="WP_220727171.1">
    <property type="nucleotide sequence ID" value="NZ_BKBH01000018.1"/>
</dbReference>
<dbReference type="Proteomes" id="UP001625374">
    <property type="component" value="Unassembled WGS sequence"/>
</dbReference>
<keyword evidence="5" id="KW-1185">Reference proteome</keyword>
<reference evidence="4 5" key="1">
    <citation type="submission" date="2024-08" db="EMBL/GenBank/DDBJ databases">
        <authorList>
            <person name="Arias E."/>
        </authorList>
    </citation>
    <scope>NUCLEOTIDE SEQUENCE [LARGE SCALE GENOMIC DNA]</scope>
    <source>
        <strain evidence="4 5">FAM 24106</strain>
    </source>
</reference>
<evidence type="ECO:0000256" key="2">
    <source>
        <dbReference type="SAM" id="MobiDB-lite"/>
    </source>
</evidence>
<sequence>MKKWTKWVMLLMASVMLTACSTDENAPKIAPGANQEENKDSSKPEESDLAGTDAQMATLNVDLYNTNSKIVGTAILDEGEKGLSLTLNLEKVSSGQLRVQFHDNGSATPPSFGDAGEEISLADTPEIEVSENGVVDQTFVLENLSILPKEDGTLATESGTSIIIHSKTGDTASDNRIIGGVIFPPQ</sequence>
<evidence type="ECO:0000313" key="5">
    <source>
        <dbReference type="Proteomes" id="UP001625374"/>
    </source>
</evidence>
<protein>
    <recommendedName>
        <fullName evidence="6">Superoxide dismutase</fullName>
    </recommendedName>
</protein>